<dbReference type="InterPro" id="IPR011856">
    <property type="entry name" value="tRNA_endonuc-like_dom_sf"/>
</dbReference>
<evidence type="ECO:0008006" key="2">
    <source>
        <dbReference type="Google" id="ProtNLM"/>
    </source>
</evidence>
<dbReference type="AlphaFoldDB" id="A0A0F9GCY2"/>
<gene>
    <name evidence="1" type="ORF">LCGC14_2136350</name>
</gene>
<proteinExistence type="predicted"/>
<sequence>MVAQFLDLALPRDAVWTTVEHGGKRTKAEAGKLKAKGLKRGWPDIQIIYRGRVILFELKAPGSTRSPAQKLMHAQLSVAGALVYTATRIEEVESFLRVIIPLKATTGARAA</sequence>
<name>A0A0F9GCY2_9ZZZZ</name>
<reference evidence="1" key="1">
    <citation type="journal article" date="2015" name="Nature">
        <title>Complex archaea that bridge the gap between prokaryotes and eukaryotes.</title>
        <authorList>
            <person name="Spang A."/>
            <person name="Saw J.H."/>
            <person name="Jorgensen S.L."/>
            <person name="Zaremba-Niedzwiedzka K."/>
            <person name="Martijn J."/>
            <person name="Lind A.E."/>
            <person name="van Eijk R."/>
            <person name="Schleper C."/>
            <person name="Guy L."/>
            <person name="Ettema T.J."/>
        </authorList>
    </citation>
    <scope>NUCLEOTIDE SEQUENCE</scope>
</reference>
<dbReference type="EMBL" id="LAZR01026906">
    <property type="protein sequence ID" value="KKL67300.1"/>
    <property type="molecule type" value="Genomic_DNA"/>
</dbReference>
<dbReference type="GO" id="GO:0003676">
    <property type="term" value="F:nucleic acid binding"/>
    <property type="evidence" value="ECO:0007669"/>
    <property type="project" value="InterPro"/>
</dbReference>
<organism evidence="1">
    <name type="scientific">marine sediment metagenome</name>
    <dbReference type="NCBI Taxonomy" id="412755"/>
    <lineage>
        <taxon>unclassified sequences</taxon>
        <taxon>metagenomes</taxon>
        <taxon>ecological metagenomes</taxon>
    </lineage>
</organism>
<accession>A0A0F9GCY2</accession>
<evidence type="ECO:0000313" key="1">
    <source>
        <dbReference type="EMBL" id="KKL67300.1"/>
    </source>
</evidence>
<protein>
    <recommendedName>
        <fullName evidence="2">VRR-NUC domain-containing protein</fullName>
    </recommendedName>
</protein>
<comment type="caution">
    <text evidence="1">The sequence shown here is derived from an EMBL/GenBank/DDBJ whole genome shotgun (WGS) entry which is preliminary data.</text>
</comment>
<dbReference type="Gene3D" id="3.40.1350.10">
    <property type="match status" value="1"/>
</dbReference>